<dbReference type="EC" id="5.6.2.4" evidence="7"/>
<dbReference type="OrthoDB" id="9810135at2"/>
<dbReference type="Pfam" id="PF13361">
    <property type="entry name" value="UvrD_C"/>
    <property type="match status" value="1"/>
</dbReference>
<keyword evidence="12" id="KW-1185">Reference proteome</keyword>
<reference evidence="12" key="1">
    <citation type="journal article" date="2008" name="Science">
        <title>Genome of an endosymbiont coupling N2 fixation to cellulolysis within RT protist cells in termite gut.</title>
        <authorList>
            <person name="Hongoh Y."/>
            <person name="Sharma V.K."/>
            <person name="Prakash T."/>
            <person name="Noda S."/>
            <person name="Toh H."/>
            <person name="Taylor T.D."/>
            <person name="Kudo T."/>
            <person name="Sakaki Y."/>
            <person name="Toyoda A."/>
            <person name="Hattori M."/>
            <person name="Ohkuma M."/>
        </authorList>
    </citation>
    <scope>NUCLEOTIDE SEQUENCE [LARGE SCALE GENOMIC DNA]</scope>
</reference>
<feature type="domain" description="UvrD-like helicase ATP-binding" evidence="10">
    <location>
        <begin position="1"/>
        <end position="458"/>
    </location>
</feature>
<evidence type="ECO:0000313" key="11">
    <source>
        <dbReference type="EMBL" id="BAG83559.1"/>
    </source>
</evidence>
<dbReference type="GO" id="GO:0043138">
    <property type="term" value="F:3'-5' DNA helicase activity"/>
    <property type="evidence" value="ECO:0007669"/>
    <property type="project" value="UniProtKB-EC"/>
</dbReference>
<comment type="catalytic activity">
    <reaction evidence="6">
        <text>Couples ATP hydrolysis with the unwinding of duplex DNA by translocating in the 3'-5' direction.</text>
        <dbReference type="EC" id="5.6.2.4"/>
    </reaction>
</comment>
<dbReference type="KEGG" id="aps:CFPG_296"/>
<dbReference type="InterPro" id="IPR014016">
    <property type="entry name" value="UvrD-like_ATP-bd"/>
</dbReference>
<dbReference type="SUPFAM" id="SSF52540">
    <property type="entry name" value="P-loop containing nucleoside triphosphate hydrolases"/>
    <property type="match status" value="1"/>
</dbReference>
<dbReference type="GO" id="GO:0005524">
    <property type="term" value="F:ATP binding"/>
    <property type="evidence" value="ECO:0007669"/>
    <property type="project" value="UniProtKB-UniRule"/>
</dbReference>
<dbReference type="Gene3D" id="1.10.3170.10">
    <property type="entry name" value="Recbcd, chain B, domain 2"/>
    <property type="match status" value="1"/>
</dbReference>
<evidence type="ECO:0000256" key="1">
    <source>
        <dbReference type="ARBA" id="ARBA00022741"/>
    </source>
</evidence>
<evidence type="ECO:0000256" key="3">
    <source>
        <dbReference type="ARBA" id="ARBA00022806"/>
    </source>
</evidence>
<dbReference type="STRING" id="511995.CFPG_296"/>
<evidence type="ECO:0000256" key="5">
    <source>
        <dbReference type="ARBA" id="ARBA00023235"/>
    </source>
</evidence>
<dbReference type="AlphaFoldDB" id="B6YQT7"/>
<dbReference type="InterPro" id="IPR014017">
    <property type="entry name" value="DNA_helicase_UvrD-like_C"/>
</dbReference>
<dbReference type="HOGENOM" id="CLU_010638_0_0_10"/>
<dbReference type="Proteomes" id="UP000000723">
    <property type="component" value="Chromosome"/>
</dbReference>
<name>B6YQT7_AZOPC</name>
<gene>
    <name evidence="11" type="ordered locus">CFPG_296</name>
</gene>
<dbReference type="InterPro" id="IPR027417">
    <property type="entry name" value="P-loop_NTPase"/>
</dbReference>
<dbReference type="PROSITE" id="PS51198">
    <property type="entry name" value="UVRD_HELICASE_ATP_BIND"/>
    <property type="match status" value="1"/>
</dbReference>
<evidence type="ECO:0000256" key="9">
    <source>
        <dbReference type="PROSITE-ProRule" id="PRU00560"/>
    </source>
</evidence>
<dbReference type="GO" id="GO:0005829">
    <property type="term" value="C:cytosol"/>
    <property type="evidence" value="ECO:0007669"/>
    <property type="project" value="TreeGrafter"/>
</dbReference>
<organism evidence="11 12">
    <name type="scientific">Azobacteroides pseudotrichonymphae genomovar. CFP2</name>
    <dbReference type="NCBI Taxonomy" id="511995"/>
    <lineage>
        <taxon>Bacteria</taxon>
        <taxon>Pseudomonadati</taxon>
        <taxon>Bacteroidota</taxon>
        <taxon>Bacteroidia</taxon>
        <taxon>Bacteroidales</taxon>
        <taxon>Candidatus Azobacteroides</taxon>
    </lineage>
</organism>
<dbReference type="Gene3D" id="3.40.50.300">
    <property type="entry name" value="P-loop containing nucleotide triphosphate hydrolases"/>
    <property type="match status" value="3"/>
</dbReference>
<accession>B6YQT7</accession>
<protein>
    <recommendedName>
        <fullName evidence="7">DNA 3'-5' helicase</fullName>
        <ecNumber evidence="7">5.6.2.4</ecNumber>
    </recommendedName>
</protein>
<dbReference type="RefSeq" id="WP_012573320.1">
    <property type="nucleotide sequence ID" value="NC_011565.1"/>
</dbReference>
<evidence type="ECO:0000313" key="12">
    <source>
        <dbReference type="Proteomes" id="UP000000723"/>
    </source>
</evidence>
<evidence type="ECO:0000256" key="2">
    <source>
        <dbReference type="ARBA" id="ARBA00022801"/>
    </source>
</evidence>
<keyword evidence="5" id="KW-0413">Isomerase</keyword>
<evidence type="ECO:0000256" key="8">
    <source>
        <dbReference type="ARBA" id="ARBA00048988"/>
    </source>
</evidence>
<dbReference type="GO" id="GO:0016887">
    <property type="term" value="F:ATP hydrolysis activity"/>
    <property type="evidence" value="ECO:0007669"/>
    <property type="project" value="RHEA"/>
</dbReference>
<keyword evidence="4 9" id="KW-0067">ATP-binding</keyword>
<dbReference type="PANTHER" id="PTHR11070:SF67">
    <property type="entry name" value="DNA 3'-5' HELICASE"/>
    <property type="match status" value="1"/>
</dbReference>
<feature type="binding site" evidence="9">
    <location>
        <begin position="9"/>
        <end position="16"/>
    </location>
    <ligand>
        <name>ATP</name>
        <dbReference type="ChEBI" id="CHEBI:30616"/>
    </ligand>
</feature>
<evidence type="ECO:0000256" key="4">
    <source>
        <dbReference type="ARBA" id="ARBA00022840"/>
    </source>
</evidence>
<sequence>MSKIKIYRASAGSGKTYTLVLEYIKCLLISDFSDYFQYILAVSFTKDATNEMKERILSELYGLALNTNDSKRFRSSLQILWEEEGLHWDEKLINMRAKTAFQTIIHNYSRLNITTIDSFFQCIIRSLVRELGYSNHFSLETNTQRVIRESIHNVIEKSSHDNKLIKWLTIYVEHLINEGKNWRIEKSMEIFGECIYNEFFQTKKKYLPNTTLFFSRLIKSQDQIQKDCQTFFKNTVQEIKILLSKHQLNENDFIRKGNPIIFLQKLADGDYPEESKTIEKCCTDKDAWTTKNHKKKEDIAKLAEYKLIPTLNCILEALRKTRTAQMIKDNLYQLGLIGKVIKEIEEQNHEQNRFMLSDTNIFLHQMIDDTDAPFIYEKIGVQIKHVMIDEFQDTSQLQWENFRVLLNEILAQNTFSLIVGDEKQSIYRWRNGDWKIFKRAVKELGTEEKPLLYNWRSEKHIIDFNNSFFPLAANMLKNAVFSIYEVEKVKQKTKKSSEKEGHIFIQFIKDNKEDVQYVDQMMKEAVLEQLKKLYNNGIPAKDICLLVRKKKTINILAAFFLEKRNNYPKMAEKHYLTIVSNEAFSLKSSLAVRIIIASLRIISRQDNEIYYKNQLIYLLKIGGLDVQDLIIDSLLSMPLFELIGYICKQFELEQLPGQAAYLFVFYDYLSQYLKESPATIHHFLEHWEKEGQDKTVPTGMGVEGIKAMTIHKSKGLQFHTVIIPYCDWKFSPEKNPFLWCKSPKNIKDLPFFPITYKKEMKYTDFATEYEEETIRSYVDNLNLLYVAFTRAECNLIILTRYKKKIKEIKRVSDLLQLSVKKLNGNWDEENCHFRMGEIFLLKEEKKVATDNPLKKIPLMKEIKFSPVNFQQEKITFKQSNQFQQLMTGKDMYFTYDNIIHYFLIQINYLEDIEKKVNDGIIQSLIQPNEGRIYIEKIRRSIQLSGVEDWFNSRYKVYRKYSIIAEENGIVINKRPDRFLIAGNKTIIIDYKFETPHSSHEKQLRQYANLLVTRKTSHFNMEMYLWYVEMNQVKKIQLY</sequence>
<evidence type="ECO:0000256" key="7">
    <source>
        <dbReference type="ARBA" id="ARBA00034808"/>
    </source>
</evidence>
<keyword evidence="1 9" id="KW-0547">Nucleotide-binding</keyword>
<comment type="catalytic activity">
    <reaction evidence="8">
        <text>ATP + H2O = ADP + phosphate + H(+)</text>
        <dbReference type="Rhea" id="RHEA:13065"/>
        <dbReference type="ChEBI" id="CHEBI:15377"/>
        <dbReference type="ChEBI" id="CHEBI:15378"/>
        <dbReference type="ChEBI" id="CHEBI:30616"/>
        <dbReference type="ChEBI" id="CHEBI:43474"/>
        <dbReference type="ChEBI" id="CHEBI:456216"/>
        <dbReference type="EC" id="5.6.2.4"/>
    </reaction>
</comment>
<evidence type="ECO:0000256" key="6">
    <source>
        <dbReference type="ARBA" id="ARBA00034617"/>
    </source>
</evidence>
<dbReference type="GO" id="GO:0003677">
    <property type="term" value="F:DNA binding"/>
    <property type="evidence" value="ECO:0007669"/>
    <property type="project" value="InterPro"/>
</dbReference>
<evidence type="ECO:0000259" key="10">
    <source>
        <dbReference type="PROSITE" id="PS51198"/>
    </source>
</evidence>
<keyword evidence="3 9" id="KW-0347">Helicase</keyword>
<keyword evidence="2 9" id="KW-0378">Hydrolase</keyword>
<dbReference type="InterPro" id="IPR000212">
    <property type="entry name" value="DNA_helicase_UvrD/REP"/>
</dbReference>
<dbReference type="PANTHER" id="PTHR11070">
    <property type="entry name" value="UVRD / RECB / PCRA DNA HELICASE FAMILY MEMBER"/>
    <property type="match status" value="1"/>
</dbReference>
<dbReference type="Pfam" id="PF00580">
    <property type="entry name" value="UvrD-helicase"/>
    <property type="match status" value="1"/>
</dbReference>
<dbReference type="EMBL" id="AP010656">
    <property type="protein sequence ID" value="BAG83559.1"/>
    <property type="molecule type" value="Genomic_DNA"/>
</dbReference>
<dbReference type="GO" id="GO:0000725">
    <property type="term" value="P:recombinational repair"/>
    <property type="evidence" value="ECO:0007669"/>
    <property type="project" value="TreeGrafter"/>
</dbReference>
<dbReference type="eggNOG" id="COG1074">
    <property type="taxonomic scope" value="Bacteria"/>
</dbReference>
<proteinExistence type="predicted"/>